<dbReference type="GO" id="GO:0003677">
    <property type="term" value="F:DNA binding"/>
    <property type="evidence" value="ECO:0007669"/>
    <property type="project" value="UniProtKB-KW"/>
</dbReference>
<dbReference type="RefSeq" id="WP_077687301.1">
    <property type="nucleotide sequence ID" value="NZ_CP019606.1"/>
</dbReference>
<dbReference type="InterPro" id="IPR036388">
    <property type="entry name" value="WH-like_DNA-bd_sf"/>
</dbReference>
<dbReference type="Pfam" id="PF00392">
    <property type="entry name" value="GntR"/>
    <property type="match status" value="1"/>
</dbReference>
<evidence type="ECO:0000256" key="3">
    <source>
        <dbReference type="ARBA" id="ARBA00023163"/>
    </source>
</evidence>
<keyword evidence="3" id="KW-0804">Transcription</keyword>
<dbReference type="PRINTS" id="PR00035">
    <property type="entry name" value="HTHGNTR"/>
</dbReference>
<dbReference type="Proteomes" id="UP000188145">
    <property type="component" value="Chromosome"/>
</dbReference>
<evidence type="ECO:0000259" key="4">
    <source>
        <dbReference type="PROSITE" id="PS50949"/>
    </source>
</evidence>
<dbReference type="InterPro" id="IPR036390">
    <property type="entry name" value="WH_DNA-bd_sf"/>
</dbReference>
<dbReference type="GO" id="GO:0003700">
    <property type="term" value="F:DNA-binding transcription factor activity"/>
    <property type="evidence" value="ECO:0007669"/>
    <property type="project" value="InterPro"/>
</dbReference>
<keyword evidence="6" id="KW-1185">Reference proteome</keyword>
<accession>A0A1Q2CS53</accession>
<feature type="domain" description="HTH gntR-type" evidence="4">
    <location>
        <begin position="7"/>
        <end position="75"/>
    </location>
</feature>
<proteinExistence type="predicted"/>
<dbReference type="SMART" id="SM00895">
    <property type="entry name" value="FCD"/>
    <property type="match status" value="1"/>
</dbReference>
<dbReference type="CDD" id="cd07377">
    <property type="entry name" value="WHTH_GntR"/>
    <property type="match status" value="1"/>
</dbReference>
<dbReference type="SMART" id="SM00345">
    <property type="entry name" value="HTH_GNTR"/>
    <property type="match status" value="1"/>
</dbReference>
<dbReference type="OrthoDB" id="155424at2"/>
<dbReference type="Gene3D" id="1.20.120.530">
    <property type="entry name" value="GntR ligand-binding domain-like"/>
    <property type="match status" value="1"/>
</dbReference>
<sequence>MARIREPLRLRQSIDAVKELIISRGLKPGDPLPTEAQLAELLDVSRANLREAIRTLATLDIIEVRHGTGMFVGEMSLRPLVEGLTFKGVVLPGRDFETLRHVVEVRLALDLAIAPQVVAHLTGQEASELSTVCREMAIKGERKENFASEDREFHLQIASLIGNELYRQLVAAFWDVYTLVGPRLGVPTPRDMDDTVRAHQDMLDAARAGNLEAYREAVEAHYAPLLRVLDSTAPSGTDAH</sequence>
<keyword evidence="2" id="KW-0238">DNA-binding</keyword>
<dbReference type="InterPro" id="IPR008920">
    <property type="entry name" value="TF_FadR/GntR_C"/>
</dbReference>
<evidence type="ECO:0000313" key="5">
    <source>
        <dbReference type="EMBL" id="AQP48949.1"/>
    </source>
</evidence>
<reference evidence="6" key="1">
    <citation type="submission" date="2017-02" db="EMBL/GenBank/DDBJ databases">
        <title>Tessaracoccus aquaemaris sp. nov., isolated from the intestine of a Korean rockfish, Sebastes schlegelii, in a marine aquaculture pond.</title>
        <authorList>
            <person name="Tak E.J."/>
            <person name="Bae J.-W."/>
        </authorList>
    </citation>
    <scope>NUCLEOTIDE SEQUENCE [LARGE SCALE GENOMIC DNA]</scope>
    <source>
        <strain evidence="6">NSG39</strain>
    </source>
</reference>
<evidence type="ECO:0000256" key="2">
    <source>
        <dbReference type="ARBA" id="ARBA00023125"/>
    </source>
</evidence>
<dbReference type="KEGG" id="tes:BW730_17040"/>
<keyword evidence="1" id="KW-0805">Transcription regulation</keyword>
<dbReference type="EMBL" id="CP019606">
    <property type="protein sequence ID" value="AQP48949.1"/>
    <property type="molecule type" value="Genomic_DNA"/>
</dbReference>
<dbReference type="Pfam" id="PF07729">
    <property type="entry name" value="FCD"/>
    <property type="match status" value="1"/>
</dbReference>
<evidence type="ECO:0000313" key="6">
    <source>
        <dbReference type="Proteomes" id="UP000188145"/>
    </source>
</evidence>
<dbReference type="SUPFAM" id="SSF48008">
    <property type="entry name" value="GntR ligand-binding domain-like"/>
    <property type="match status" value="1"/>
</dbReference>
<name>A0A1Q2CS53_9ACTN</name>
<dbReference type="AlphaFoldDB" id="A0A1Q2CS53"/>
<dbReference type="STRING" id="1332264.BW730_17040"/>
<dbReference type="Gene3D" id="1.10.10.10">
    <property type="entry name" value="Winged helix-like DNA-binding domain superfamily/Winged helix DNA-binding domain"/>
    <property type="match status" value="1"/>
</dbReference>
<evidence type="ECO:0000256" key="1">
    <source>
        <dbReference type="ARBA" id="ARBA00023015"/>
    </source>
</evidence>
<gene>
    <name evidence="5" type="ORF">BW730_17040</name>
</gene>
<protein>
    <recommendedName>
        <fullName evidence="4">HTH gntR-type domain-containing protein</fullName>
    </recommendedName>
</protein>
<dbReference type="InterPro" id="IPR000524">
    <property type="entry name" value="Tscrpt_reg_HTH_GntR"/>
</dbReference>
<dbReference type="SUPFAM" id="SSF46785">
    <property type="entry name" value="Winged helix' DNA-binding domain"/>
    <property type="match status" value="1"/>
</dbReference>
<dbReference type="InterPro" id="IPR011711">
    <property type="entry name" value="GntR_C"/>
</dbReference>
<dbReference type="PANTHER" id="PTHR43537:SF44">
    <property type="entry name" value="GNTR FAMILY REGULATORY PROTEIN"/>
    <property type="match status" value="1"/>
</dbReference>
<dbReference type="PROSITE" id="PS50949">
    <property type="entry name" value="HTH_GNTR"/>
    <property type="match status" value="1"/>
</dbReference>
<organism evidence="5 6">
    <name type="scientific">Tessaracoccus aquimaris</name>
    <dbReference type="NCBI Taxonomy" id="1332264"/>
    <lineage>
        <taxon>Bacteria</taxon>
        <taxon>Bacillati</taxon>
        <taxon>Actinomycetota</taxon>
        <taxon>Actinomycetes</taxon>
        <taxon>Propionibacteriales</taxon>
        <taxon>Propionibacteriaceae</taxon>
        <taxon>Tessaracoccus</taxon>
    </lineage>
</organism>
<dbReference type="PANTHER" id="PTHR43537">
    <property type="entry name" value="TRANSCRIPTIONAL REGULATOR, GNTR FAMILY"/>
    <property type="match status" value="1"/>
</dbReference>